<dbReference type="Pfam" id="PF16881">
    <property type="entry name" value="LIAS_N"/>
    <property type="match status" value="1"/>
</dbReference>
<evidence type="ECO:0000256" key="6">
    <source>
        <dbReference type="ARBA" id="ARBA00023004"/>
    </source>
</evidence>
<feature type="binding site" evidence="9">
    <location>
        <position position="162"/>
    </location>
    <ligand>
        <name>[4Fe-4S] cluster</name>
        <dbReference type="ChEBI" id="CHEBI:49883"/>
        <label>2</label>
        <note>4Fe-4S-S-AdoMet</note>
    </ligand>
</feature>
<dbReference type="GO" id="GO:0051539">
    <property type="term" value="F:4 iron, 4 sulfur cluster binding"/>
    <property type="evidence" value="ECO:0007669"/>
    <property type="project" value="UniProtKB-UniRule"/>
</dbReference>
<dbReference type="InterPro" id="IPR058240">
    <property type="entry name" value="rSAM_sf"/>
</dbReference>
<dbReference type="GO" id="GO:0016992">
    <property type="term" value="F:lipoate synthase activity"/>
    <property type="evidence" value="ECO:0007669"/>
    <property type="project" value="UniProtKB-UniRule"/>
</dbReference>
<dbReference type="GO" id="GO:0046872">
    <property type="term" value="F:metal ion binding"/>
    <property type="evidence" value="ECO:0007669"/>
    <property type="project" value="UniProtKB-KW"/>
</dbReference>
<feature type="domain" description="Radical SAM core" evidence="10">
    <location>
        <begin position="141"/>
        <end position="362"/>
    </location>
</feature>
<dbReference type="EMBL" id="ADBJ01000010">
    <property type="protein sequence ID" value="EFA84129.1"/>
    <property type="molecule type" value="Genomic_DNA"/>
</dbReference>
<evidence type="ECO:0000256" key="5">
    <source>
        <dbReference type="ARBA" id="ARBA00022723"/>
    </source>
</evidence>
<feature type="binding site" evidence="9">
    <location>
        <position position="127"/>
    </location>
    <ligand>
        <name>[4Fe-4S] cluster</name>
        <dbReference type="ChEBI" id="CHEBI:49883"/>
        <label>1</label>
    </ligand>
</feature>
<gene>
    <name evidence="11" type="ORF">PPL_03202</name>
</gene>
<proteinExistence type="inferred from homology"/>
<evidence type="ECO:0000313" key="11">
    <source>
        <dbReference type="EMBL" id="EFA84129.1"/>
    </source>
</evidence>
<evidence type="ECO:0000256" key="8">
    <source>
        <dbReference type="ARBA" id="ARBA00047326"/>
    </source>
</evidence>
<dbReference type="EC" id="2.8.1.8" evidence="9"/>
<dbReference type="InterPro" id="IPR006638">
    <property type="entry name" value="Elp3/MiaA/NifB-like_rSAM"/>
</dbReference>
<dbReference type="NCBIfam" id="NF009544">
    <property type="entry name" value="PRK12928.1"/>
    <property type="match status" value="1"/>
</dbReference>
<dbReference type="CDD" id="cd01335">
    <property type="entry name" value="Radical_SAM"/>
    <property type="match status" value="1"/>
</dbReference>
<dbReference type="PANTHER" id="PTHR10949:SF0">
    <property type="entry name" value="LIPOYL SYNTHASE, MITOCHONDRIAL"/>
    <property type="match status" value="1"/>
</dbReference>
<dbReference type="SFLD" id="SFLDG01058">
    <property type="entry name" value="lipoyl_synthase_like"/>
    <property type="match status" value="1"/>
</dbReference>
<comment type="subcellular location">
    <subcellularLocation>
        <location evidence="1 9">Mitochondrion</location>
    </subcellularLocation>
</comment>
<dbReference type="InParanoid" id="D3B481"/>
<dbReference type="PROSITE" id="PS51918">
    <property type="entry name" value="RADICAL_SAM"/>
    <property type="match status" value="1"/>
</dbReference>
<dbReference type="RefSeq" id="XP_020436246.1">
    <property type="nucleotide sequence ID" value="XM_020574174.1"/>
</dbReference>
<dbReference type="NCBIfam" id="TIGR00510">
    <property type="entry name" value="lipA"/>
    <property type="match status" value="1"/>
</dbReference>
<reference evidence="11 12" key="1">
    <citation type="journal article" date="2011" name="Genome Res.">
        <title>Phylogeny-wide analysis of social amoeba genomes highlights ancient origins for complex intercellular communication.</title>
        <authorList>
            <person name="Heidel A.J."/>
            <person name="Lawal H.M."/>
            <person name="Felder M."/>
            <person name="Schilde C."/>
            <person name="Helps N.R."/>
            <person name="Tunggal B."/>
            <person name="Rivero F."/>
            <person name="John U."/>
            <person name="Schleicher M."/>
            <person name="Eichinger L."/>
            <person name="Platzer M."/>
            <person name="Noegel A.A."/>
            <person name="Schaap P."/>
            <person name="Gloeckner G."/>
        </authorList>
    </citation>
    <scope>NUCLEOTIDE SEQUENCE [LARGE SCALE GENOMIC DNA]</scope>
    <source>
        <strain evidence="12">ATCC 26659 / Pp 5 / PN500</strain>
    </source>
</reference>
<keyword evidence="5 9" id="KW-0479">Metal-binding</keyword>
<dbReference type="InterPro" id="IPR007197">
    <property type="entry name" value="rSAM"/>
</dbReference>
<evidence type="ECO:0000256" key="1">
    <source>
        <dbReference type="ARBA" id="ARBA00004173"/>
    </source>
</evidence>
<evidence type="ECO:0000256" key="2">
    <source>
        <dbReference type="ARBA" id="ARBA00022485"/>
    </source>
</evidence>
<dbReference type="InterPro" id="IPR003698">
    <property type="entry name" value="Lipoyl_synth"/>
</dbReference>
<evidence type="ECO:0000259" key="10">
    <source>
        <dbReference type="PROSITE" id="PS51918"/>
    </source>
</evidence>
<evidence type="ECO:0000256" key="7">
    <source>
        <dbReference type="ARBA" id="ARBA00023014"/>
    </source>
</evidence>
<dbReference type="OMA" id="RSCAFCQ"/>
<protein>
    <recommendedName>
        <fullName evidence="9">Lipoyl synthase, mitochondrial</fullName>
        <ecNumber evidence="9">2.8.1.8</ecNumber>
    </recommendedName>
    <alternativeName>
        <fullName evidence="9">Lipoate synthase</fullName>
        <shortName evidence="9">LS</shortName>
        <shortName evidence="9">Lip-syn</shortName>
    </alternativeName>
    <alternativeName>
        <fullName evidence="9">Lipoic acid synthase</fullName>
    </alternativeName>
</protein>
<keyword evidence="7 9" id="KW-0411">Iron-sulfur</keyword>
<dbReference type="GO" id="GO:0005739">
    <property type="term" value="C:mitochondrion"/>
    <property type="evidence" value="ECO:0007669"/>
    <property type="project" value="UniProtKB-SubCell"/>
</dbReference>
<evidence type="ECO:0000313" key="12">
    <source>
        <dbReference type="Proteomes" id="UP000001396"/>
    </source>
</evidence>
<organism evidence="11 12">
    <name type="scientific">Heterostelium pallidum (strain ATCC 26659 / Pp 5 / PN500)</name>
    <name type="common">Cellular slime mold</name>
    <name type="synonym">Polysphondylium pallidum</name>
    <dbReference type="NCBI Taxonomy" id="670386"/>
    <lineage>
        <taxon>Eukaryota</taxon>
        <taxon>Amoebozoa</taxon>
        <taxon>Evosea</taxon>
        <taxon>Eumycetozoa</taxon>
        <taxon>Dictyostelia</taxon>
        <taxon>Acytosteliales</taxon>
        <taxon>Acytosteliaceae</taxon>
        <taxon>Heterostelium</taxon>
    </lineage>
</organism>
<dbReference type="InterPro" id="IPR013785">
    <property type="entry name" value="Aldolase_TIM"/>
</dbReference>
<evidence type="ECO:0000256" key="3">
    <source>
        <dbReference type="ARBA" id="ARBA00022679"/>
    </source>
</evidence>
<comment type="catalytic activity">
    <reaction evidence="8 9">
        <text>[[Fe-S] cluster scaffold protein carrying a second [4Fe-4S](2+) cluster] + N(6)-octanoyl-L-lysyl-[protein] + 2 oxidized [2Fe-2S]-[ferredoxin] + 2 S-adenosyl-L-methionine + 4 H(+) = [[Fe-S] cluster scaffold protein] + N(6)-[(R)-dihydrolipoyl]-L-lysyl-[protein] + 4 Fe(3+) + 2 hydrogen sulfide + 2 5'-deoxyadenosine + 2 L-methionine + 2 reduced [2Fe-2S]-[ferredoxin]</text>
        <dbReference type="Rhea" id="RHEA:16585"/>
        <dbReference type="Rhea" id="RHEA-COMP:9928"/>
        <dbReference type="Rhea" id="RHEA-COMP:10000"/>
        <dbReference type="Rhea" id="RHEA-COMP:10001"/>
        <dbReference type="Rhea" id="RHEA-COMP:10475"/>
        <dbReference type="Rhea" id="RHEA-COMP:14568"/>
        <dbReference type="Rhea" id="RHEA-COMP:14569"/>
        <dbReference type="ChEBI" id="CHEBI:15378"/>
        <dbReference type="ChEBI" id="CHEBI:17319"/>
        <dbReference type="ChEBI" id="CHEBI:29034"/>
        <dbReference type="ChEBI" id="CHEBI:29919"/>
        <dbReference type="ChEBI" id="CHEBI:33722"/>
        <dbReference type="ChEBI" id="CHEBI:33737"/>
        <dbReference type="ChEBI" id="CHEBI:33738"/>
        <dbReference type="ChEBI" id="CHEBI:57844"/>
        <dbReference type="ChEBI" id="CHEBI:59789"/>
        <dbReference type="ChEBI" id="CHEBI:78809"/>
        <dbReference type="ChEBI" id="CHEBI:83100"/>
        <dbReference type="EC" id="2.8.1.8"/>
    </reaction>
</comment>
<dbReference type="STRING" id="670386.D3B481"/>
<dbReference type="GO" id="GO:0009249">
    <property type="term" value="P:protein lipoylation"/>
    <property type="evidence" value="ECO:0007669"/>
    <property type="project" value="UniProtKB-UniRule"/>
</dbReference>
<comment type="similarity">
    <text evidence="9">Belongs to the radical SAM superfamily. Lipoyl synthase family.</text>
</comment>
<comment type="caution">
    <text evidence="11">The sequence shown here is derived from an EMBL/GenBank/DDBJ whole genome shotgun (WGS) entry which is preliminary data.</text>
</comment>
<dbReference type="FunFam" id="3.20.20.70:FF:000036">
    <property type="entry name" value="Lipoyl synthase, mitochondrial"/>
    <property type="match status" value="1"/>
</dbReference>
<dbReference type="AlphaFoldDB" id="D3B481"/>
<comment type="function">
    <text evidence="9">Catalyzes the radical-mediated insertion of two sulfur atoms into the C-6 and C-8 positions of the octanoyl moiety bound to the lipoyl domains of lipoate-dependent enzymes, thereby converting the octanoylated domains into lipoylated derivatives.</text>
</comment>
<feature type="binding site" evidence="9">
    <location>
        <position position="138"/>
    </location>
    <ligand>
        <name>[4Fe-4S] cluster</name>
        <dbReference type="ChEBI" id="CHEBI:49883"/>
        <label>1</label>
    </ligand>
</feature>
<dbReference type="NCBIfam" id="NF004019">
    <property type="entry name" value="PRK05481.1"/>
    <property type="match status" value="1"/>
</dbReference>
<dbReference type="Pfam" id="PF04055">
    <property type="entry name" value="Radical_SAM"/>
    <property type="match status" value="1"/>
</dbReference>
<dbReference type="InterPro" id="IPR031691">
    <property type="entry name" value="LIAS_N"/>
</dbReference>
<evidence type="ECO:0000256" key="4">
    <source>
        <dbReference type="ARBA" id="ARBA00022691"/>
    </source>
</evidence>
<dbReference type="SFLD" id="SFLDS00029">
    <property type="entry name" value="Radical_SAM"/>
    <property type="match status" value="1"/>
</dbReference>
<feature type="binding site" evidence="9">
    <location>
        <position position="132"/>
    </location>
    <ligand>
        <name>[4Fe-4S] cluster</name>
        <dbReference type="ChEBI" id="CHEBI:49883"/>
        <label>1</label>
    </ligand>
</feature>
<dbReference type="HAMAP" id="MF_00206">
    <property type="entry name" value="Lipoyl_synth"/>
    <property type="match status" value="1"/>
</dbReference>
<dbReference type="UniPathway" id="UPA00538">
    <property type="reaction ID" value="UER00593"/>
</dbReference>
<keyword evidence="9" id="KW-0496">Mitochondrion</keyword>
<accession>D3B481</accession>
<keyword evidence="4 9" id="KW-0949">S-adenosyl-L-methionine</keyword>
<dbReference type="SFLD" id="SFLDF00271">
    <property type="entry name" value="lipoyl_synthase"/>
    <property type="match status" value="1"/>
</dbReference>
<dbReference type="Gene3D" id="3.20.20.70">
    <property type="entry name" value="Aldolase class I"/>
    <property type="match status" value="1"/>
</dbReference>
<feature type="binding site" evidence="9">
    <location>
        <position position="158"/>
    </location>
    <ligand>
        <name>[4Fe-4S] cluster</name>
        <dbReference type="ChEBI" id="CHEBI:49883"/>
        <label>2</label>
        <note>4Fe-4S-S-AdoMet</note>
    </ligand>
</feature>
<comment type="pathway">
    <text evidence="9">Protein modification; protein lipoylation via endogenous pathway; protein N(6)-(lipoyl)lysine from octanoyl-[acyl-carrier-protein]: step 2/2.</text>
</comment>
<name>D3B481_HETP5</name>
<keyword evidence="3 9" id="KW-0808">Transferase</keyword>
<evidence type="ECO:0000256" key="9">
    <source>
        <dbReference type="HAMAP-Rule" id="MF_03123"/>
    </source>
</evidence>
<dbReference type="PANTHER" id="PTHR10949">
    <property type="entry name" value="LIPOYL SYNTHASE"/>
    <property type="match status" value="1"/>
</dbReference>
<feature type="binding site" evidence="9">
    <location>
        <position position="165"/>
    </location>
    <ligand>
        <name>[4Fe-4S] cluster</name>
        <dbReference type="ChEBI" id="CHEBI:49883"/>
        <label>2</label>
        <note>4Fe-4S-S-AdoMet</note>
    </ligand>
</feature>
<feature type="binding site" evidence="9">
    <location>
        <position position="373"/>
    </location>
    <ligand>
        <name>[4Fe-4S] cluster</name>
        <dbReference type="ChEBI" id="CHEBI:49883"/>
        <label>1</label>
    </ligand>
</feature>
<dbReference type="SUPFAM" id="SSF102114">
    <property type="entry name" value="Radical SAM enzymes"/>
    <property type="match status" value="1"/>
</dbReference>
<comment type="cofactor">
    <cofactor evidence="9">
        <name>[4Fe-4S] cluster</name>
        <dbReference type="ChEBI" id="CHEBI:49883"/>
    </cofactor>
    <text evidence="9">Binds 2 [4Fe-4S] clusters per subunit. One cluster is coordinated with 3 cysteines and an exchangeable S-adenosyl-L-methionine.</text>
</comment>
<sequence>MLQTSKSIIRLKFINNNINFIRKCSYSTTVAPTTSTATTAKSSEKLTSFSKKLADGPSLADFINDNTEEMSLEEALEIAEPTIPHSTTTTTKQKGRLPEWLRMKIPSGDNFKKIKGDLRELKLNTVCEEAKCPNISDCWGGGEHQTATATIMLMGDQCTRGCRFCSVKTSRKPKPLDPNEPENSAEAIYRWGLDYVVITSVDRDDLPDSGAEHFADTVRRLKGKNGKILIECLTGDFKGNLDNVATVALSGLDVYAHNIETVEALTDYVRDRRAKYRQSLAVLEHAKKVKPTLLTKSSIMLGLGETDEEVLQALKDLRAIDVDAVTLGQYMRPTRRHMKVHEYVHPDKFKYWEEVGNQLGFKYVASGPLVRSSYKAGEFYLSSILKKRKNEESTITN</sequence>
<dbReference type="PIRSF" id="PIRSF005963">
    <property type="entry name" value="Lipoyl_synth"/>
    <property type="match status" value="1"/>
</dbReference>
<dbReference type="SMART" id="SM00729">
    <property type="entry name" value="Elp3"/>
    <property type="match status" value="1"/>
</dbReference>
<dbReference type="Proteomes" id="UP000001396">
    <property type="component" value="Unassembled WGS sequence"/>
</dbReference>
<keyword evidence="6 9" id="KW-0408">Iron</keyword>
<keyword evidence="2 9" id="KW-0004">4Fe-4S</keyword>
<keyword evidence="12" id="KW-1185">Reference proteome</keyword>
<dbReference type="GeneID" id="31358725"/>